<organism evidence="2 3">
    <name type="scientific">Lactarius akahatsu</name>
    <dbReference type="NCBI Taxonomy" id="416441"/>
    <lineage>
        <taxon>Eukaryota</taxon>
        <taxon>Fungi</taxon>
        <taxon>Dikarya</taxon>
        <taxon>Basidiomycota</taxon>
        <taxon>Agaricomycotina</taxon>
        <taxon>Agaricomycetes</taxon>
        <taxon>Russulales</taxon>
        <taxon>Russulaceae</taxon>
        <taxon>Lactarius</taxon>
    </lineage>
</organism>
<protein>
    <submittedName>
        <fullName evidence="2">Uncharacterized protein</fullName>
    </submittedName>
</protein>
<dbReference type="EMBL" id="JAKELL010000004">
    <property type="protein sequence ID" value="KAH8999310.1"/>
    <property type="molecule type" value="Genomic_DNA"/>
</dbReference>
<keyword evidence="3" id="KW-1185">Reference proteome</keyword>
<comment type="caution">
    <text evidence="2">The sequence shown here is derived from an EMBL/GenBank/DDBJ whole genome shotgun (WGS) entry which is preliminary data.</text>
</comment>
<dbReference type="AlphaFoldDB" id="A0AAD4LPH2"/>
<reference evidence="2" key="1">
    <citation type="submission" date="2022-01" db="EMBL/GenBank/DDBJ databases">
        <title>Comparative genomics reveals a dynamic genome evolution in the ectomycorrhizal milk-cap (Lactarius) mushrooms.</title>
        <authorList>
            <consortium name="DOE Joint Genome Institute"/>
            <person name="Lebreton A."/>
            <person name="Tang N."/>
            <person name="Kuo A."/>
            <person name="LaButti K."/>
            <person name="Drula E."/>
            <person name="Barry K."/>
            <person name="Clum A."/>
            <person name="Lipzen A."/>
            <person name="Mousain D."/>
            <person name="Ng V."/>
            <person name="Wang R."/>
            <person name="Wang X."/>
            <person name="Dai Y."/>
            <person name="Henrissat B."/>
            <person name="Grigoriev I.V."/>
            <person name="Guerin-Laguette A."/>
            <person name="Yu F."/>
            <person name="Martin F.M."/>
        </authorList>
    </citation>
    <scope>NUCLEOTIDE SEQUENCE</scope>
    <source>
        <strain evidence="2">QP</strain>
    </source>
</reference>
<accession>A0AAD4LPH2</accession>
<sequence>MPFPSPTEAYNPTRKLTGDTGPRSTPQHTSNNSPPDNNSSNAASNSIAGLSNYQWATGGAHDNQNLCNAALVGGIPADLILDWRKYNWQDWSCRLNIVVDKQAFTDWLDGGIPPDATTHARACQIWKINDRALRTFILERVSIADYDIVPDSRAIYEALRHRHQRFELHAQVLLIKEGLDIRFKPGVVPFADTSNAIRKLHARITALGPIDEDKLNDHLLTILLLNGLEELYPQLHSMINTVLDRPFSSSHDVIRCIEFEDDLQLLRAMQGLPTCIPDSSTCTLTVVGAKDKEKTGPLCANCKRSIANHLADIRVLPGGKMAGQTIEGARAARRVASKKRRNRGQVTAPIANAWQGLLF</sequence>
<feature type="compositionally biased region" description="Low complexity" evidence="1">
    <location>
        <begin position="30"/>
        <end position="44"/>
    </location>
</feature>
<evidence type="ECO:0000256" key="1">
    <source>
        <dbReference type="SAM" id="MobiDB-lite"/>
    </source>
</evidence>
<dbReference type="Proteomes" id="UP001201163">
    <property type="component" value="Unassembled WGS sequence"/>
</dbReference>
<gene>
    <name evidence="2" type="ORF">EDB92DRAFT_2007049</name>
</gene>
<proteinExistence type="predicted"/>
<evidence type="ECO:0000313" key="2">
    <source>
        <dbReference type="EMBL" id="KAH8999310.1"/>
    </source>
</evidence>
<name>A0AAD4LPH2_9AGAM</name>
<evidence type="ECO:0000313" key="3">
    <source>
        <dbReference type="Proteomes" id="UP001201163"/>
    </source>
</evidence>
<feature type="region of interest" description="Disordered" evidence="1">
    <location>
        <begin position="1"/>
        <end position="44"/>
    </location>
</feature>